<dbReference type="AlphaFoldDB" id="A0A2P5WNC6"/>
<evidence type="ECO:0000313" key="1">
    <source>
        <dbReference type="EMBL" id="PPR92584.1"/>
    </source>
</evidence>
<dbReference type="Proteomes" id="UP000239757">
    <property type="component" value="Unassembled WGS sequence"/>
</dbReference>
<accession>A0A2P5WNC6</accession>
<dbReference type="EMBL" id="KZ667036">
    <property type="protein sequence ID" value="PPR92584.1"/>
    <property type="molecule type" value="Genomic_DNA"/>
</dbReference>
<protein>
    <submittedName>
        <fullName evidence="1">Uncharacterized protein</fullName>
    </submittedName>
</protein>
<organism evidence="1 2">
    <name type="scientific">Gossypium barbadense</name>
    <name type="common">Sea Island cotton</name>
    <name type="synonym">Hibiscus barbadensis</name>
    <dbReference type="NCBI Taxonomy" id="3634"/>
    <lineage>
        <taxon>Eukaryota</taxon>
        <taxon>Viridiplantae</taxon>
        <taxon>Streptophyta</taxon>
        <taxon>Embryophyta</taxon>
        <taxon>Tracheophyta</taxon>
        <taxon>Spermatophyta</taxon>
        <taxon>Magnoliopsida</taxon>
        <taxon>eudicotyledons</taxon>
        <taxon>Gunneridae</taxon>
        <taxon>Pentapetalae</taxon>
        <taxon>rosids</taxon>
        <taxon>malvids</taxon>
        <taxon>Malvales</taxon>
        <taxon>Malvaceae</taxon>
        <taxon>Malvoideae</taxon>
        <taxon>Gossypium</taxon>
    </lineage>
</organism>
<name>A0A2P5WNC6_GOSBA</name>
<dbReference type="OrthoDB" id="989295at2759"/>
<evidence type="ECO:0000313" key="2">
    <source>
        <dbReference type="Proteomes" id="UP000239757"/>
    </source>
</evidence>
<proteinExistence type="predicted"/>
<reference evidence="1 2" key="1">
    <citation type="submission" date="2015-01" db="EMBL/GenBank/DDBJ databases">
        <title>Genome of allotetraploid Gossypium barbadense reveals genomic plasticity and fiber elongation in cotton evolution.</title>
        <authorList>
            <person name="Chen X."/>
            <person name="Liu X."/>
            <person name="Zhao B."/>
            <person name="Zheng H."/>
            <person name="Hu Y."/>
            <person name="Lu G."/>
            <person name="Yang C."/>
            <person name="Chen J."/>
            <person name="Shan C."/>
            <person name="Zhang L."/>
            <person name="Zhou Y."/>
            <person name="Wang L."/>
            <person name="Guo W."/>
            <person name="Bai Y."/>
            <person name="Ruan J."/>
            <person name="Shangguan X."/>
            <person name="Mao Y."/>
            <person name="Jiang J."/>
            <person name="Zhu Y."/>
            <person name="Lei J."/>
            <person name="Kang H."/>
            <person name="Chen S."/>
            <person name="He X."/>
            <person name="Wang R."/>
            <person name="Wang Y."/>
            <person name="Chen J."/>
            <person name="Wang L."/>
            <person name="Yu S."/>
            <person name="Wang B."/>
            <person name="Wei J."/>
            <person name="Song S."/>
            <person name="Lu X."/>
            <person name="Gao Z."/>
            <person name="Gu W."/>
            <person name="Deng X."/>
            <person name="Ma D."/>
            <person name="Wang S."/>
            <person name="Liang W."/>
            <person name="Fang L."/>
            <person name="Cai C."/>
            <person name="Zhu X."/>
            <person name="Zhou B."/>
            <person name="Zhang Y."/>
            <person name="Chen Z."/>
            <person name="Xu S."/>
            <person name="Zhu R."/>
            <person name="Wang S."/>
            <person name="Zhang T."/>
            <person name="Zhao G."/>
        </authorList>
    </citation>
    <scope>NUCLEOTIDE SEQUENCE [LARGE SCALE GENOMIC DNA]</scope>
    <source>
        <strain evidence="2">cv. Xinhai21</strain>
        <tissue evidence="1">Leaf</tissue>
    </source>
</reference>
<sequence>MEEESAGLSLLDDEEEAFQEEAGVVDRNYQVQNGENPLVLTLNFTEFWVQVHELPPSLMTETMAKQFGDFLGKFLDYDTSIPIFGLKKYMRIRVCLDVSASLKRKKKIQIGTDMTVYARFKYEKLRITIKGGAKPTECSGEQVAA</sequence>
<gene>
    <name evidence="1" type="ORF">GOBAR_AA28087</name>
</gene>